<dbReference type="CDD" id="cd00081">
    <property type="entry name" value="Hint"/>
    <property type="match status" value="1"/>
</dbReference>
<dbReference type="InterPro" id="IPR006530">
    <property type="entry name" value="YD"/>
</dbReference>
<keyword evidence="1" id="KW-0677">Repeat</keyword>
<dbReference type="InterPro" id="IPR036844">
    <property type="entry name" value="Hint_dom_sf"/>
</dbReference>
<dbReference type="NCBIfam" id="TIGR03696">
    <property type="entry name" value="Rhs_assc_core"/>
    <property type="match status" value="1"/>
</dbReference>
<dbReference type="Gene3D" id="2.180.10.10">
    <property type="entry name" value="RHS repeat-associated core"/>
    <property type="match status" value="1"/>
</dbReference>
<reference evidence="3" key="1">
    <citation type="submission" date="2021-05" db="EMBL/GenBank/DDBJ databases">
        <authorList>
            <person name="Kaiqin L."/>
            <person name="Jian G."/>
        </authorList>
    </citation>
    <scope>NUCLEOTIDE SEQUENCE</scope>
    <source>
        <strain evidence="3">HDS5</strain>
    </source>
</reference>
<dbReference type="AlphaFoldDB" id="A0A975QKE3"/>
<dbReference type="PANTHER" id="PTHR32305:SF17">
    <property type="entry name" value="TRNA NUCLEASE WAPA"/>
    <property type="match status" value="1"/>
</dbReference>
<dbReference type="Pfam" id="PF25023">
    <property type="entry name" value="TEN_YD-shell"/>
    <property type="match status" value="1"/>
</dbReference>
<evidence type="ECO:0000256" key="1">
    <source>
        <dbReference type="ARBA" id="ARBA00022737"/>
    </source>
</evidence>
<dbReference type="KEGG" id="nec:KGD82_09805"/>
<name>A0A975QKE3_9ACTN</name>
<keyword evidence="4" id="KW-1185">Reference proteome</keyword>
<evidence type="ECO:0000313" key="4">
    <source>
        <dbReference type="Proteomes" id="UP000682416"/>
    </source>
</evidence>
<dbReference type="InterPro" id="IPR003587">
    <property type="entry name" value="Hint_dom_N"/>
</dbReference>
<dbReference type="Proteomes" id="UP000682416">
    <property type="component" value="Chromosome"/>
</dbReference>
<accession>A0A975QKE3</accession>
<dbReference type="Pfam" id="PF07591">
    <property type="entry name" value="PT-HINT"/>
    <property type="match status" value="1"/>
</dbReference>
<dbReference type="Gene3D" id="2.170.16.10">
    <property type="entry name" value="Hedgehog/Intein (Hint) domain"/>
    <property type="match status" value="2"/>
</dbReference>
<dbReference type="SMART" id="SM00306">
    <property type="entry name" value="HintN"/>
    <property type="match status" value="1"/>
</dbReference>
<organism evidence="3 4">
    <name type="scientific">Nocardiopsis eucommiae</name>
    <dbReference type="NCBI Taxonomy" id="2831970"/>
    <lineage>
        <taxon>Bacteria</taxon>
        <taxon>Bacillati</taxon>
        <taxon>Actinomycetota</taxon>
        <taxon>Actinomycetes</taxon>
        <taxon>Streptosporangiales</taxon>
        <taxon>Nocardiopsidaceae</taxon>
        <taxon>Nocardiopsis</taxon>
    </lineage>
</organism>
<dbReference type="PANTHER" id="PTHR32305">
    <property type="match status" value="1"/>
</dbReference>
<dbReference type="NCBIfam" id="TIGR01643">
    <property type="entry name" value="YD_repeat_2x"/>
    <property type="match status" value="1"/>
</dbReference>
<protein>
    <recommendedName>
        <fullName evidence="2">Hint domain-containing protein</fullName>
    </recommendedName>
</protein>
<dbReference type="InterPro" id="IPR050708">
    <property type="entry name" value="T6SS_VgrG/RHS"/>
</dbReference>
<sequence length="621" mass="67513">MEWDAEGLLVRVEDAAAGVTTFTYDASGDRLIRRDASVSTLYLPGMEIHFERSSLVTQALRFYEHNGDPIAVRDIDNNVSWTFSDHHGTGQLAVESVGGQVTQRRFTAFGADRGTGGEWPSERGFVGGVIDDSTGLTQIGARAYDAALGRFISPDPIVDLTDPQQMHGYTYANSNPVSFTDPDGLFLRKTWNKVRRAASRVKNRVRTSVRTRWNNSRARVIRQTIRRTTIGIQRRTFNRVERATRRVPFRRQAWNTMYGLTASAQRINSSMWVADGISRTIGLPTHKETFERFGGDKNSRSFRSVELAFDVGIEVATGPIPAGSAMRALRNGDKLKDVFSRFRRGGNCNSFAAGTPVVMADGTTKPIEEVQVGDQVLATDPETGVEGTREVLATIVGSGTKTLVEITVDTAVQLEVTDAGHGVIDEALGRPGPMVLGDVIIATDGHPFWSPELDAWIDAIDLVPGMWLVSSEGTLVQVTGIEAWTQPATVHNLTIQGIHTYYVVSGDSSVLVHNATPGQKCDLTLGAGPNAREGVALEKGNIEADGVRDLINESGNAYGCHTCTARIPGTRKGDWIPDHQPPSSLVTPGSPQTAYPHCQACARRQGGVVSQLSQGKSKKEW</sequence>
<evidence type="ECO:0000259" key="2">
    <source>
        <dbReference type="SMART" id="SM00306"/>
    </source>
</evidence>
<dbReference type="InterPro" id="IPR022385">
    <property type="entry name" value="Rhs_assc_core"/>
</dbReference>
<proteinExistence type="predicted"/>
<feature type="domain" description="Hint" evidence="2">
    <location>
        <begin position="348"/>
        <end position="472"/>
    </location>
</feature>
<dbReference type="EMBL" id="CP074402">
    <property type="protein sequence ID" value="QVJ02631.1"/>
    <property type="molecule type" value="Genomic_DNA"/>
</dbReference>
<dbReference type="InterPro" id="IPR056823">
    <property type="entry name" value="TEN-like_YD-shell"/>
</dbReference>
<dbReference type="SUPFAM" id="SSF51294">
    <property type="entry name" value="Hedgehog/intein (Hint) domain"/>
    <property type="match status" value="2"/>
</dbReference>
<evidence type="ECO:0000313" key="3">
    <source>
        <dbReference type="EMBL" id="QVJ02631.1"/>
    </source>
</evidence>
<gene>
    <name evidence="3" type="ORF">KGD82_09805</name>
</gene>